<dbReference type="AlphaFoldDB" id="A0AAP2RFH5"/>
<feature type="region of interest" description="Disordered" evidence="1">
    <location>
        <begin position="49"/>
        <end position="80"/>
    </location>
</feature>
<evidence type="ECO:0000313" key="5">
    <source>
        <dbReference type="Proteomes" id="UP001320159"/>
    </source>
</evidence>
<dbReference type="InterPro" id="IPR032485">
    <property type="entry name" value="LRP1-like_beta_prop"/>
</dbReference>
<dbReference type="Pfam" id="PF16472">
    <property type="entry name" value="DUF5050"/>
    <property type="match status" value="1"/>
</dbReference>
<sequence>MESEPPKESTGSKLIFIATLAVLFLIMVACAFVIYGYITQGTGNATTAPTLIPTATPAPTPSIMPTPTPTPTPEPTTDPVQQCQDDVRLNKELSVYYNPGIWEDYVVYENSQNGVNRVYLFDTKTSTEIKIAEGNIMSYGCIGNGKVVLIDRDNYKMFVYDIETNTNSTLILEENKPRFNPDIYGRRIAFCQDDGGYNDHYGQWMSKFSIYITDYVDSTTSCIVPDISEPTDIRLYDNYVVWTSYDGQNSDIYMFNIPKGSMTKITDGNAKNDHPRIYDNYVIYHSNAKDGQHIYSYNIDTEETRMISSVGKQYNADIYGSKVVYDDSRIGNWNIYIYDLRTGQEKWLTYETHDQLNPHIYGNKVVYLDNRNGGWDVYMIDIE</sequence>
<evidence type="ECO:0000259" key="3">
    <source>
        <dbReference type="Pfam" id="PF16472"/>
    </source>
</evidence>
<evidence type="ECO:0000256" key="1">
    <source>
        <dbReference type="SAM" id="MobiDB-lite"/>
    </source>
</evidence>
<dbReference type="SUPFAM" id="SSF69304">
    <property type="entry name" value="Tricorn protease N-terminal domain"/>
    <property type="match status" value="2"/>
</dbReference>
<dbReference type="PANTHER" id="PTHR36842:SF1">
    <property type="entry name" value="PROTEIN TOLB"/>
    <property type="match status" value="1"/>
</dbReference>
<dbReference type="PANTHER" id="PTHR36842">
    <property type="entry name" value="PROTEIN TOLB HOMOLOG"/>
    <property type="match status" value="1"/>
</dbReference>
<evidence type="ECO:0000256" key="2">
    <source>
        <dbReference type="SAM" id="Phobius"/>
    </source>
</evidence>
<keyword evidence="5" id="KW-1185">Reference proteome</keyword>
<dbReference type="Proteomes" id="UP001320159">
    <property type="component" value="Unassembled WGS sequence"/>
</dbReference>
<feature type="compositionally biased region" description="Pro residues" evidence="1">
    <location>
        <begin position="56"/>
        <end position="76"/>
    </location>
</feature>
<feature type="transmembrane region" description="Helical" evidence="2">
    <location>
        <begin position="14"/>
        <end position="38"/>
    </location>
</feature>
<keyword evidence="2" id="KW-0812">Transmembrane</keyword>
<protein>
    <recommendedName>
        <fullName evidence="3">Prolow-density lipoprotein receptor-related protein 1-like beta-propeller domain-containing protein</fullName>
    </recommendedName>
</protein>
<dbReference type="InterPro" id="IPR011042">
    <property type="entry name" value="6-blade_b-propeller_TolB-like"/>
</dbReference>
<gene>
    <name evidence="4" type="ORF">CUJ83_14050</name>
</gene>
<reference evidence="4 5" key="1">
    <citation type="submission" date="2017-11" db="EMBL/GenBank/DDBJ databases">
        <title>Isolation and Characterization of Family Methanocellaceae Species from Potential Methane Hydrate Area Offshore Southwestern Taiwan.</title>
        <authorList>
            <person name="Zhang W.-L."/>
            <person name="Chen W.-C."/>
            <person name="Lai M.-C."/>
            <person name="Chen S.-C."/>
        </authorList>
    </citation>
    <scope>NUCLEOTIDE SEQUENCE [LARGE SCALE GENOMIC DNA]</scope>
    <source>
        <strain evidence="4 5">CWC-04</strain>
    </source>
</reference>
<accession>A0AAP2RFH5</accession>
<organism evidence="4 5">
    <name type="scientific">Methanooceanicella nereidis</name>
    <dbReference type="NCBI Taxonomy" id="2052831"/>
    <lineage>
        <taxon>Archaea</taxon>
        <taxon>Methanobacteriati</taxon>
        <taxon>Methanobacteriota</taxon>
        <taxon>Stenosarchaea group</taxon>
        <taxon>Methanomicrobia</taxon>
        <taxon>Methanocellales</taxon>
        <taxon>Methanocellaceae</taxon>
        <taxon>Methanooceanicella</taxon>
    </lineage>
</organism>
<keyword evidence="2" id="KW-1133">Transmembrane helix</keyword>
<dbReference type="PROSITE" id="PS51257">
    <property type="entry name" value="PROKAR_LIPOPROTEIN"/>
    <property type="match status" value="1"/>
</dbReference>
<keyword evidence="2" id="KW-0472">Membrane</keyword>
<dbReference type="InterPro" id="IPR027618">
    <property type="entry name" value="Beta_prop_Msarc"/>
</dbReference>
<name>A0AAP2RFH5_9EURY</name>
<proteinExistence type="predicted"/>
<dbReference type="EMBL" id="PGCK01000014">
    <property type="protein sequence ID" value="MCD1296122.1"/>
    <property type="molecule type" value="Genomic_DNA"/>
</dbReference>
<comment type="caution">
    <text evidence="4">The sequence shown here is derived from an EMBL/GenBank/DDBJ whole genome shotgun (WGS) entry which is preliminary data.</text>
</comment>
<dbReference type="RefSeq" id="WP_230743022.1">
    <property type="nucleotide sequence ID" value="NZ_PGCK01000014.1"/>
</dbReference>
<feature type="domain" description="Prolow-density lipoprotein receptor-related protein 1-like beta-propeller" evidence="3">
    <location>
        <begin position="231"/>
        <end position="383"/>
    </location>
</feature>
<dbReference type="Gene3D" id="2.120.10.30">
    <property type="entry name" value="TolB, C-terminal domain"/>
    <property type="match status" value="2"/>
</dbReference>
<dbReference type="NCBIfam" id="TIGR04275">
    <property type="entry name" value="beta_prop_Msarc"/>
    <property type="match status" value="2"/>
</dbReference>
<evidence type="ECO:0000313" key="4">
    <source>
        <dbReference type="EMBL" id="MCD1296122.1"/>
    </source>
</evidence>